<evidence type="ECO:0000313" key="1">
    <source>
        <dbReference type="EMBL" id="MBA0679603.1"/>
    </source>
</evidence>
<dbReference type="Proteomes" id="UP000593577">
    <property type="component" value="Unassembled WGS sequence"/>
</dbReference>
<reference evidence="1 2" key="1">
    <citation type="journal article" date="2019" name="Genome Biol. Evol.">
        <title>Insights into the evolution of the New World diploid cottons (Gossypium, subgenus Houzingenia) based on genome sequencing.</title>
        <authorList>
            <person name="Grover C.E."/>
            <person name="Arick M.A. 2nd"/>
            <person name="Thrash A."/>
            <person name="Conover J.L."/>
            <person name="Sanders W.S."/>
            <person name="Peterson D.G."/>
            <person name="Frelichowski J.E."/>
            <person name="Scheffler J.A."/>
            <person name="Scheffler B.E."/>
            <person name="Wendel J.F."/>
        </authorList>
    </citation>
    <scope>NUCLEOTIDE SEQUENCE [LARGE SCALE GENOMIC DNA]</scope>
    <source>
        <strain evidence="1">185</strain>
        <tissue evidence="1">Leaf</tissue>
    </source>
</reference>
<proteinExistence type="predicted"/>
<sequence length="155" mass="17613">MDVVRRHRCHILHLTRSVGQSKDVGCEGAVGNVCDLGNARNRSDVAAVQVEATNSTGTVRSERAIQGGHAREGQPTGRCDMWSISKCGIPSVSSICYHRRRRVDKFRRRDHVNRYSRLKRVRSHNGFVIHSNRRCAAYGCAIFRLLHFRYSHSIK</sequence>
<name>A0A7J8WXB8_GOSAI</name>
<dbReference type="AlphaFoldDB" id="A0A7J8WXB8"/>
<comment type="caution">
    <text evidence="1">The sequence shown here is derived from an EMBL/GenBank/DDBJ whole genome shotgun (WGS) entry which is preliminary data.</text>
</comment>
<accession>A0A7J8WXB8</accession>
<protein>
    <submittedName>
        <fullName evidence="1">Uncharacterized protein</fullName>
    </submittedName>
</protein>
<evidence type="ECO:0000313" key="2">
    <source>
        <dbReference type="Proteomes" id="UP000593577"/>
    </source>
</evidence>
<gene>
    <name evidence="1" type="ORF">Goari_011363</name>
</gene>
<keyword evidence="2" id="KW-1185">Reference proteome</keyword>
<dbReference type="EMBL" id="JABFAA010000004">
    <property type="protein sequence ID" value="MBA0679603.1"/>
    <property type="molecule type" value="Genomic_DNA"/>
</dbReference>
<organism evidence="1 2">
    <name type="scientific">Gossypium aridum</name>
    <name type="common">American cotton</name>
    <name type="synonym">Erioxylum aridum</name>
    <dbReference type="NCBI Taxonomy" id="34290"/>
    <lineage>
        <taxon>Eukaryota</taxon>
        <taxon>Viridiplantae</taxon>
        <taxon>Streptophyta</taxon>
        <taxon>Embryophyta</taxon>
        <taxon>Tracheophyta</taxon>
        <taxon>Spermatophyta</taxon>
        <taxon>Magnoliopsida</taxon>
        <taxon>eudicotyledons</taxon>
        <taxon>Gunneridae</taxon>
        <taxon>Pentapetalae</taxon>
        <taxon>rosids</taxon>
        <taxon>malvids</taxon>
        <taxon>Malvales</taxon>
        <taxon>Malvaceae</taxon>
        <taxon>Malvoideae</taxon>
        <taxon>Gossypium</taxon>
    </lineage>
</organism>